<evidence type="ECO:0000313" key="14">
    <source>
        <dbReference type="Proteomes" id="UP000198584"/>
    </source>
</evidence>
<dbReference type="Gene3D" id="1.20.1560.10">
    <property type="entry name" value="ABC transporter type 1, transmembrane domain"/>
    <property type="match status" value="1"/>
</dbReference>
<dbReference type="AlphaFoldDB" id="A0A1H3XZ26"/>
<dbReference type="GO" id="GO:0005886">
    <property type="term" value="C:plasma membrane"/>
    <property type="evidence" value="ECO:0007669"/>
    <property type="project" value="UniProtKB-SubCell"/>
</dbReference>
<dbReference type="InterPro" id="IPR036640">
    <property type="entry name" value="ABC1_TM_sf"/>
</dbReference>
<dbReference type="GO" id="GO:0015421">
    <property type="term" value="F:ABC-type oligopeptide transporter activity"/>
    <property type="evidence" value="ECO:0007669"/>
    <property type="project" value="TreeGrafter"/>
</dbReference>
<keyword evidence="6 13" id="KW-0067">ATP-binding</keyword>
<accession>A0A1H3XZ26</accession>
<evidence type="ECO:0000256" key="3">
    <source>
        <dbReference type="ARBA" id="ARBA00022475"/>
    </source>
</evidence>
<feature type="domain" description="ABC transporter" evidence="11">
    <location>
        <begin position="368"/>
        <end position="602"/>
    </location>
</feature>
<feature type="transmembrane region" description="Helical" evidence="10">
    <location>
        <begin position="50"/>
        <end position="76"/>
    </location>
</feature>
<gene>
    <name evidence="13" type="ORF">SAMN05421743_102284</name>
</gene>
<keyword evidence="4 10" id="KW-0812">Transmembrane</keyword>
<dbReference type="GO" id="GO:0005524">
    <property type="term" value="F:ATP binding"/>
    <property type="evidence" value="ECO:0007669"/>
    <property type="project" value="UniProtKB-KW"/>
</dbReference>
<dbReference type="PROSITE" id="PS00211">
    <property type="entry name" value="ABC_TRANSPORTER_1"/>
    <property type="match status" value="1"/>
</dbReference>
<dbReference type="PANTHER" id="PTHR43394:SF1">
    <property type="entry name" value="ATP-BINDING CASSETTE SUB-FAMILY B MEMBER 10, MITOCHONDRIAL"/>
    <property type="match status" value="1"/>
</dbReference>
<feature type="transmembrane region" description="Helical" evidence="10">
    <location>
        <begin position="193"/>
        <end position="210"/>
    </location>
</feature>
<dbReference type="Pfam" id="PF00664">
    <property type="entry name" value="ABC_membrane"/>
    <property type="match status" value="1"/>
</dbReference>
<feature type="transmembrane region" description="Helical" evidence="10">
    <location>
        <begin position="88"/>
        <end position="108"/>
    </location>
</feature>
<evidence type="ECO:0000256" key="1">
    <source>
        <dbReference type="ARBA" id="ARBA00004651"/>
    </source>
</evidence>
<dbReference type="InterPro" id="IPR003593">
    <property type="entry name" value="AAA+_ATPase"/>
</dbReference>
<dbReference type="OrthoDB" id="9770415at2"/>
<evidence type="ECO:0000256" key="7">
    <source>
        <dbReference type="ARBA" id="ARBA00022989"/>
    </source>
</evidence>
<feature type="region of interest" description="Disordered" evidence="9">
    <location>
        <begin position="1"/>
        <end position="28"/>
    </location>
</feature>
<evidence type="ECO:0000256" key="2">
    <source>
        <dbReference type="ARBA" id="ARBA00022448"/>
    </source>
</evidence>
<dbReference type="Proteomes" id="UP000198584">
    <property type="component" value="Unassembled WGS sequence"/>
</dbReference>
<dbReference type="FunFam" id="3.40.50.300:FF:000287">
    <property type="entry name" value="Multidrug ABC transporter ATP-binding protein"/>
    <property type="match status" value="1"/>
</dbReference>
<evidence type="ECO:0000256" key="8">
    <source>
        <dbReference type="ARBA" id="ARBA00023136"/>
    </source>
</evidence>
<keyword evidence="8 10" id="KW-0472">Membrane</keyword>
<feature type="transmembrane region" description="Helical" evidence="10">
    <location>
        <begin position="287"/>
        <end position="311"/>
    </location>
</feature>
<comment type="subcellular location">
    <subcellularLocation>
        <location evidence="1">Cell membrane</location>
        <topology evidence="1">Multi-pass membrane protein</topology>
    </subcellularLocation>
</comment>
<evidence type="ECO:0000256" key="9">
    <source>
        <dbReference type="SAM" id="MobiDB-lite"/>
    </source>
</evidence>
<evidence type="ECO:0000256" key="10">
    <source>
        <dbReference type="SAM" id="Phobius"/>
    </source>
</evidence>
<name>A0A1H3XZ26_9BACI</name>
<dbReference type="InterPro" id="IPR003439">
    <property type="entry name" value="ABC_transporter-like_ATP-bd"/>
</dbReference>
<evidence type="ECO:0000259" key="12">
    <source>
        <dbReference type="PROSITE" id="PS50929"/>
    </source>
</evidence>
<dbReference type="STRING" id="571932.SAMN05421743_102284"/>
<evidence type="ECO:0000259" key="11">
    <source>
        <dbReference type="PROSITE" id="PS50893"/>
    </source>
</evidence>
<sequence>MADNKGYKQTENPQIPRARHHGIGSRPPKVENIQATIKRVWSYMRSEKRLFWLVLSVVLISSLLSLLGPYLLGVAVDRVIEDPETSTLLQMLVLLGAIYIFHSITLWLQNYWMIGISQNTVFTMRNHLFSHLQRLPILFFQERQFGELMSRLTNDMENVSRTLNTAIIQFTTSLITILGTIGMMLWLSPLLTVLTLTIVPVMYFGMKWITKRTGRFFKDQQRELGDMNGYVEEMFSGQTIIKMFSQEHSVIENFQKKNEALRHASYWAQTYSGFIPKLMNMLNNISFAIIVGGGGLLAVNGAVSIGVIVTFTTYSRQFTRPLNDLANQFNMILSAVAGADRVFQIIDETEETKDEEQAEPIHSLNGKIDFRSVCFSYEDEQPTLKNINFTASPGETVALVGPTGAGKTTIISLLSRFYETDEGEILVDGQNLKRITRDSLRKQMGVVLQDATLFHTTIRENLRYDRLGASDEEVEDAAKAANAHSFISRLQEGYDTVLDADGNGISHGQRQLLSIARAILADPSLLILDEATSSIDTVTEIKINEALANLMEGRTSFVIAHRLNTIRSADLILVLKDGEIIEQGSHQELLEKEGFYADLVRAQQNDNLHAG</sequence>
<dbReference type="RefSeq" id="WP_093042494.1">
    <property type="nucleotide sequence ID" value="NZ_FNQR01000002.1"/>
</dbReference>
<keyword evidence="2" id="KW-0813">Transport</keyword>
<dbReference type="PROSITE" id="PS50893">
    <property type="entry name" value="ABC_TRANSPORTER_2"/>
    <property type="match status" value="1"/>
</dbReference>
<dbReference type="SUPFAM" id="SSF52540">
    <property type="entry name" value="P-loop containing nucleoside triphosphate hydrolases"/>
    <property type="match status" value="1"/>
</dbReference>
<dbReference type="FunFam" id="1.20.1560.10:FF:000011">
    <property type="entry name" value="Multidrug ABC transporter ATP-binding protein"/>
    <property type="match status" value="1"/>
</dbReference>
<proteinExistence type="predicted"/>
<dbReference type="CDD" id="cd18547">
    <property type="entry name" value="ABC_6TM_Tm288_like"/>
    <property type="match status" value="1"/>
</dbReference>
<dbReference type="EMBL" id="FNQR01000002">
    <property type="protein sequence ID" value="SEA03802.1"/>
    <property type="molecule type" value="Genomic_DNA"/>
</dbReference>
<dbReference type="GO" id="GO:0016887">
    <property type="term" value="F:ATP hydrolysis activity"/>
    <property type="evidence" value="ECO:0007669"/>
    <property type="project" value="InterPro"/>
</dbReference>
<dbReference type="CDD" id="cd03254">
    <property type="entry name" value="ABCC_Glucan_exporter_like"/>
    <property type="match status" value="1"/>
</dbReference>
<dbReference type="PANTHER" id="PTHR43394">
    <property type="entry name" value="ATP-DEPENDENT PERMEASE MDL1, MITOCHONDRIAL"/>
    <property type="match status" value="1"/>
</dbReference>
<evidence type="ECO:0000313" key="13">
    <source>
        <dbReference type="EMBL" id="SEA03802.1"/>
    </source>
</evidence>
<dbReference type="SMART" id="SM00382">
    <property type="entry name" value="AAA"/>
    <property type="match status" value="1"/>
</dbReference>
<organism evidence="13 14">
    <name type="scientific">Thalassobacillus cyri</name>
    <dbReference type="NCBI Taxonomy" id="571932"/>
    <lineage>
        <taxon>Bacteria</taxon>
        <taxon>Bacillati</taxon>
        <taxon>Bacillota</taxon>
        <taxon>Bacilli</taxon>
        <taxon>Bacillales</taxon>
        <taxon>Bacillaceae</taxon>
        <taxon>Thalassobacillus</taxon>
    </lineage>
</organism>
<feature type="domain" description="ABC transmembrane type-1" evidence="12">
    <location>
        <begin position="52"/>
        <end position="334"/>
    </location>
</feature>
<dbReference type="InterPro" id="IPR011527">
    <property type="entry name" value="ABC1_TM_dom"/>
</dbReference>
<dbReference type="PROSITE" id="PS50929">
    <property type="entry name" value="ABC_TM1F"/>
    <property type="match status" value="1"/>
</dbReference>
<protein>
    <submittedName>
        <fullName evidence="13">ATP-binding cassette, subfamily B</fullName>
    </submittedName>
</protein>
<reference evidence="13 14" key="1">
    <citation type="submission" date="2016-10" db="EMBL/GenBank/DDBJ databases">
        <authorList>
            <person name="de Groot N.N."/>
        </authorList>
    </citation>
    <scope>NUCLEOTIDE SEQUENCE [LARGE SCALE GENOMIC DNA]</scope>
    <source>
        <strain evidence="13 14">CCM7597</strain>
    </source>
</reference>
<evidence type="ECO:0000256" key="4">
    <source>
        <dbReference type="ARBA" id="ARBA00022692"/>
    </source>
</evidence>
<dbReference type="Gene3D" id="3.40.50.300">
    <property type="entry name" value="P-loop containing nucleotide triphosphate hydrolases"/>
    <property type="match status" value="1"/>
</dbReference>
<dbReference type="SUPFAM" id="SSF90123">
    <property type="entry name" value="ABC transporter transmembrane region"/>
    <property type="match status" value="1"/>
</dbReference>
<evidence type="ECO:0000256" key="5">
    <source>
        <dbReference type="ARBA" id="ARBA00022741"/>
    </source>
</evidence>
<dbReference type="InterPro" id="IPR017871">
    <property type="entry name" value="ABC_transporter-like_CS"/>
</dbReference>
<keyword evidence="5" id="KW-0547">Nucleotide-binding</keyword>
<dbReference type="InterPro" id="IPR027417">
    <property type="entry name" value="P-loop_NTPase"/>
</dbReference>
<dbReference type="InterPro" id="IPR039421">
    <property type="entry name" value="Type_1_exporter"/>
</dbReference>
<feature type="transmembrane region" description="Helical" evidence="10">
    <location>
        <begin position="166"/>
        <end position="187"/>
    </location>
</feature>
<keyword evidence="14" id="KW-1185">Reference proteome</keyword>
<evidence type="ECO:0000256" key="6">
    <source>
        <dbReference type="ARBA" id="ARBA00022840"/>
    </source>
</evidence>
<keyword evidence="7 10" id="KW-1133">Transmembrane helix</keyword>
<keyword evidence="3" id="KW-1003">Cell membrane</keyword>
<dbReference type="Pfam" id="PF00005">
    <property type="entry name" value="ABC_tran"/>
    <property type="match status" value="1"/>
</dbReference>